<dbReference type="InterPro" id="IPR002831">
    <property type="entry name" value="Tscrpt_reg_TrmB_N"/>
</dbReference>
<feature type="domain" description="Transcription regulator TrmB N-terminal" evidence="2">
    <location>
        <begin position="8"/>
        <end position="74"/>
    </location>
</feature>
<dbReference type="InterPro" id="IPR021586">
    <property type="entry name" value="Tscrpt_reg_TrmB_C"/>
</dbReference>
<reference evidence="5" key="1">
    <citation type="submission" date="2014-07" db="EMBL/GenBank/DDBJ databases">
        <authorList>
            <person name="Monot Marc"/>
        </authorList>
    </citation>
    <scope>NUCLEOTIDE SEQUENCE</scope>
    <source>
        <strain evidence="6">7032989</strain>
        <strain evidence="5">7032994</strain>
    </source>
</reference>
<dbReference type="PANTHER" id="PTHR34293:SF1">
    <property type="entry name" value="HTH-TYPE TRANSCRIPTIONAL REGULATOR TRMBL2"/>
    <property type="match status" value="1"/>
</dbReference>
<dbReference type="SUPFAM" id="SSF46785">
    <property type="entry name" value="Winged helix' DNA-binding domain"/>
    <property type="match status" value="1"/>
</dbReference>
<dbReference type="EMBL" id="DAEPXK010000001">
    <property type="protein sequence ID" value="HBH1540555.1"/>
    <property type="molecule type" value="Genomic_DNA"/>
</dbReference>
<dbReference type="Gene3D" id="1.10.10.10">
    <property type="entry name" value="Winged helix-like DNA-binding domain superfamily/Winged helix DNA-binding domain"/>
    <property type="match status" value="1"/>
</dbReference>
<dbReference type="KEGG" id="pdf:CD630DERM_30340"/>
<proteinExistence type="predicted"/>
<evidence type="ECO:0000313" key="8">
    <source>
        <dbReference type="EMBL" id="SJS20738.1"/>
    </source>
</evidence>
<feature type="domain" description="Transcription regulator TrmB C-terminal" evidence="3">
    <location>
        <begin position="108"/>
        <end position="224"/>
    </location>
</feature>
<name>A0A031WHP9_CLODI</name>
<sequence length="250" mass="28556">MDNIINELQNIGFTKYESQIYISLLKESPLTGYEISKLSGVPQSKVYENITKLLNNNIIINVGTDPIKYIPINPNELLKNKKKEFDNSMDNLKNSLQILNKSKSVEYVLNIKGDKNILKKAIEMIKNAKQEIIISCPYEEILELKKELLIAYKKNINIEILLLENKSLKGLDNIHIHGGNKTTLENKMLYKGIILIVDNDEILTGNLSEGSEAISIWTKNSNILYIGVQYIKHEIYISEQIKGGYKNEQN</sequence>
<dbReference type="Proteomes" id="UP000189137">
    <property type="component" value="Unassembled WGS sequence"/>
</dbReference>
<dbReference type="InterPro" id="IPR036390">
    <property type="entry name" value="WH_DNA-bd_sf"/>
</dbReference>
<dbReference type="InterPro" id="IPR036388">
    <property type="entry name" value="WH-like_DNA-bd_sf"/>
</dbReference>
<evidence type="ECO:0000313" key="4">
    <source>
        <dbReference type="EMBL" id="CDS88839.1"/>
    </source>
</evidence>
<evidence type="ECO:0000313" key="6">
    <source>
        <dbReference type="EMBL" id="CDS94383.1"/>
    </source>
</evidence>
<organism evidence="5">
    <name type="scientific">Clostridioides difficile</name>
    <name type="common">Peptoclostridium difficile</name>
    <dbReference type="NCBI Taxonomy" id="1496"/>
    <lineage>
        <taxon>Bacteria</taxon>
        <taxon>Bacillati</taxon>
        <taxon>Bacillota</taxon>
        <taxon>Clostridia</taxon>
        <taxon>Peptostreptococcales</taxon>
        <taxon>Peptostreptococcaceae</taxon>
        <taxon>Clostridioides</taxon>
    </lineage>
</organism>
<evidence type="ECO:0000313" key="9">
    <source>
        <dbReference type="EMBL" id="VFD30059.1"/>
    </source>
</evidence>
<dbReference type="CDD" id="cd09124">
    <property type="entry name" value="PLDc_like_TrmB_middle"/>
    <property type="match status" value="1"/>
</dbReference>
<evidence type="ECO:0000313" key="10">
    <source>
        <dbReference type="Proteomes" id="UP000189137"/>
    </source>
</evidence>
<dbReference type="PATRIC" id="fig|1496.897.peg.3589"/>
<protein>
    <submittedName>
        <fullName evidence="8">Sugar-specific transcriptional regulator TrmB</fullName>
    </submittedName>
    <submittedName>
        <fullName evidence="4 5">Transcriptional regulator, TrmB family</fullName>
    </submittedName>
    <submittedName>
        <fullName evidence="7">TrmB family transcriptional regulator</fullName>
    </submittedName>
</protein>
<gene>
    <name evidence="6" type="ORF">BN1095_20002</name>
    <name evidence="4" type="ORF">BN1096_700196</name>
    <name evidence="5" type="ORF">BN1097_710196</name>
    <name evidence="7" type="ORF">KRM00_000003</name>
    <name evidence="9" type="ORF">SAMEA1402399_00933</name>
    <name evidence="8" type="ORF">SAMEA3375112_01553</name>
</gene>
<evidence type="ECO:0000313" key="7">
    <source>
        <dbReference type="EMBL" id="HBH1540555.1"/>
    </source>
</evidence>
<dbReference type="EMBL" id="CAADAN010000002">
    <property type="protein sequence ID" value="VFD30059.1"/>
    <property type="molecule type" value="Genomic_DNA"/>
</dbReference>
<dbReference type="EMBL" id="LK932411">
    <property type="protein sequence ID" value="CDS89466.1"/>
    <property type="molecule type" value="Genomic_DNA"/>
</dbReference>
<dbReference type="EMBL" id="LK932849">
    <property type="protein sequence ID" value="CDS94383.1"/>
    <property type="molecule type" value="Genomic_DNA"/>
</dbReference>
<dbReference type="Pfam" id="PF11495">
    <property type="entry name" value="Regulator_TrmB"/>
    <property type="match status" value="1"/>
</dbReference>
<accession>A0A031WHP9</accession>
<evidence type="ECO:0000256" key="1">
    <source>
        <dbReference type="SAM" id="Coils"/>
    </source>
</evidence>
<dbReference type="EMBL" id="FUPS01000004">
    <property type="protein sequence ID" value="SJS20738.1"/>
    <property type="molecule type" value="Genomic_DNA"/>
</dbReference>
<evidence type="ECO:0000313" key="5">
    <source>
        <dbReference type="EMBL" id="CDS89466.1"/>
    </source>
</evidence>
<keyword evidence="1" id="KW-0175">Coiled coil</keyword>
<dbReference type="Proteomes" id="UP000411588">
    <property type="component" value="Unassembled WGS sequence"/>
</dbReference>
<evidence type="ECO:0000259" key="2">
    <source>
        <dbReference type="Pfam" id="PF01978"/>
    </source>
</evidence>
<reference evidence="7" key="4">
    <citation type="submission" date="2021-06" db="EMBL/GenBank/DDBJ databases">
        <authorList>
            <consortium name="NCBI Pathogen Detection Project"/>
        </authorList>
    </citation>
    <scope>NUCLEOTIDE SEQUENCE</scope>
    <source>
        <strain evidence="7">HN1000</strain>
    </source>
</reference>
<feature type="coiled-coil region" evidence="1">
    <location>
        <begin position="75"/>
        <end position="131"/>
    </location>
</feature>
<evidence type="ECO:0000313" key="11">
    <source>
        <dbReference type="Proteomes" id="UP000411588"/>
    </source>
</evidence>
<dbReference type="AlphaFoldDB" id="A0A031WHP9"/>
<reference evidence="7" key="3">
    <citation type="journal article" date="2018" name="Genome Biol.">
        <title>SKESA: strategic k-mer extension for scrupulous assemblies.</title>
        <authorList>
            <person name="Souvorov A."/>
            <person name="Agarwala R."/>
            <person name="Lipman D.J."/>
        </authorList>
    </citation>
    <scope>NUCLEOTIDE SEQUENCE</scope>
    <source>
        <strain evidence="7">HN1000</strain>
    </source>
</reference>
<dbReference type="Proteomes" id="UP000878956">
    <property type="component" value="Unassembled WGS sequence"/>
</dbReference>
<dbReference type="RefSeq" id="WP_003432043.1">
    <property type="nucleotide sequence ID" value="NZ_AP031492.1"/>
</dbReference>
<dbReference type="EMBL" id="LK932525">
    <property type="protein sequence ID" value="CDS88839.1"/>
    <property type="molecule type" value="Genomic_DNA"/>
</dbReference>
<reference evidence="8 10" key="2">
    <citation type="submission" date="2017-02" db="EMBL/GenBank/DDBJ databases">
        <authorList>
            <consortium name="Pathogen Informatics"/>
        </authorList>
    </citation>
    <scope>NUCLEOTIDE SEQUENCE [LARGE SCALE GENOMIC DNA]</scope>
    <source>
        <strain evidence="9">Clo34</strain>
        <strain evidence="11">clo34</strain>
        <strain evidence="8 10">VRECD0157</strain>
    </source>
</reference>
<dbReference type="GeneID" id="66355432"/>
<dbReference type="InterPro" id="IPR051797">
    <property type="entry name" value="TrmB-like"/>
</dbReference>
<dbReference type="PANTHER" id="PTHR34293">
    <property type="entry name" value="HTH-TYPE TRANSCRIPTIONAL REGULATOR TRMBL2"/>
    <property type="match status" value="1"/>
</dbReference>
<evidence type="ECO:0000259" key="3">
    <source>
        <dbReference type="Pfam" id="PF11495"/>
    </source>
</evidence>
<dbReference type="Pfam" id="PF01978">
    <property type="entry name" value="TrmB"/>
    <property type="match status" value="1"/>
</dbReference>